<name>A0A8E0RQE6_9TREM</name>
<dbReference type="OrthoDB" id="10256463at2759"/>
<comment type="caution">
    <text evidence="8">The sequence shown here is derived from an EMBL/GenBank/DDBJ whole genome shotgun (WGS) entry which is preliminary data.</text>
</comment>
<comment type="similarity">
    <text evidence="2 6">Belongs to the YIP1 family.</text>
</comment>
<feature type="non-terminal residue" evidence="8">
    <location>
        <position position="1"/>
    </location>
</feature>
<feature type="transmembrane region" description="Helical" evidence="6">
    <location>
        <begin position="150"/>
        <end position="175"/>
    </location>
</feature>
<keyword evidence="5 6" id="KW-0472">Membrane</keyword>
<sequence>VLRRLVYALIPNPRISFVQHALRPHADLYGPFWIATTLILTAAIGGNVFSYLHSHGQVTSWKYDFRKVTLASTIIYVYWWLIPLGLTAFAYMRSKRAQQGNDNEDRTNLLESNRSLSAPTHKFVDLLSVYGYSLAVFVPVSILWAIPNSIFQWFLVVVAMAISSSFLAFALFPLFRKDYAKVSPSVQVYAAIGRPVTGRHSHLALSVLHWTDGEFLSCANHFISTLVV</sequence>
<keyword evidence="9" id="KW-1185">Reference proteome</keyword>
<comment type="subcellular location">
    <subcellularLocation>
        <location evidence="6">Golgi apparatus membrane</location>
        <topology evidence="6">Multi-pass membrane protein</topology>
    </subcellularLocation>
    <subcellularLocation>
        <location evidence="1">Membrane</location>
        <topology evidence="1">Multi-pass membrane protein</topology>
    </subcellularLocation>
</comment>
<evidence type="ECO:0000313" key="8">
    <source>
        <dbReference type="EMBL" id="KAA0186490.1"/>
    </source>
</evidence>
<evidence type="ECO:0000256" key="3">
    <source>
        <dbReference type="ARBA" id="ARBA00022692"/>
    </source>
</evidence>
<evidence type="ECO:0000256" key="6">
    <source>
        <dbReference type="RuleBase" id="RU361264"/>
    </source>
</evidence>
<dbReference type="InterPro" id="IPR006977">
    <property type="entry name" value="Yip1_dom"/>
</dbReference>
<dbReference type="GO" id="GO:0016192">
    <property type="term" value="P:vesicle-mediated transport"/>
    <property type="evidence" value="ECO:0007669"/>
    <property type="project" value="InterPro"/>
</dbReference>
<evidence type="ECO:0000259" key="7">
    <source>
        <dbReference type="Pfam" id="PF04893"/>
    </source>
</evidence>
<feature type="transmembrane region" description="Helical" evidence="6">
    <location>
        <begin position="32"/>
        <end position="53"/>
    </location>
</feature>
<keyword evidence="3 6" id="KW-0812">Transmembrane</keyword>
<dbReference type="AlphaFoldDB" id="A0A8E0RQE6"/>
<dbReference type="Proteomes" id="UP000728185">
    <property type="component" value="Unassembled WGS sequence"/>
</dbReference>
<dbReference type="InterPro" id="IPR039765">
    <property type="entry name" value="Yip5/YIPF1/YIPF2"/>
</dbReference>
<dbReference type="Pfam" id="PF04893">
    <property type="entry name" value="Yip1"/>
    <property type="match status" value="1"/>
</dbReference>
<gene>
    <name evidence="8" type="ORF">FBUS_00065</name>
</gene>
<dbReference type="GO" id="GO:0031267">
    <property type="term" value="F:small GTPase binding"/>
    <property type="evidence" value="ECO:0007669"/>
    <property type="project" value="InterPro"/>
</dbReference>
<dbReference type="EMBL" id="LUCM01009719">
    <property type="protein sequence ID" value="KAA0186490.1"/>
    <property type="molecule type" value="Genomic_DNA"/>
</dbReference>
<evidence type="ECO:0000313" key="9">
    <source>
        <dbReference type="Proteomes" id="UP000728185"/>
    </source>
</evidence>
<protein>
    <recommendedName>
        <fullName evidence="6">Protein YIPF</fullName>
    </recommendedName>
</protein>
<evidence type="ECO:0000256" key="2">
    <source>
        <dbReference type="ARBA" id="ARBA00010596"/>
    </source>
</evidence>
<dbReference type="GO" id="GO:0000139">
    <property type="term" value="C:Golgi membrane"/>
    <property type="evidence" value="ECO:0007669"/>
    <property type="project" value="UniProtKB-SubCell"/>
</dbReference>
<organism evidence="8 9">
    <name type="scientific">Fasciolopsis buskii</name>
    <dbReference type="NCBI Taxonomy" id="27845"/>
    <lineage>
        <taxon>Eukaryota</taxon>
        <taxon>Metazoa</taxon>
        <taxon>Spiralia</taxon>
        <taxon>Lophotrochozoa</taxon>
        <taxon>Platyhelminthes</taxon>
        <taxon>Trematoda</taxon>
        <taxon>Digenea</taxon>
        <taxon>Plagiorchiida</taxon>
        <taxon>Echinostomata</taxon>
        <taxon>Echinostomatoidea</taxon>
        <taxon>Fasciolidae</taxon>
        <taxon>Fasciolopsis</taxon>
    </lineage>
</organism>
<feature type="transmembrane region" description="Helical" evidence="6">
    <location>
        <begin position="123"/>
        <end position="144"/>
    </location>
</feature>
<dbReference type="PANTHER" id="PTHR12822:SF2">
    <property type="entry name" value="PROTEIN YIPF"/>
    <property type="match status" value="1"/>
</dbReference>
<evidence type="ECO:0000256" key="4">
    <source>
        <dbReference type="ARBA" id="ARBA00022989"/>
    </source>
</evidence>
<comment type="caution">
    <text evidence="6">Lacks conserved residue(s) required for the propagation of feature annotation.</text>
</comment>
<reference evidence="8" key="1">
    <citation type="submission" date="2019-05" db="EMBL/GenBank/DDBJ databases">
        <title>Annotation for the trematode Fasciolopsis buski.</title>
        <authorList>
            <person name="Choi Y.-J."/>
        </authorList>
    </citation>
    <scope>NUCLEOTIDE SEQUENCE</scope>
    <source>
        <strain evidence="8">HT</strain>
        <tissue evidence="8">Whole worm</tissue>
    </source>
</reference>
<feature type="transmembrane region" description="Helical" evidence="6">
    <location>
        <begin position="73"/>
        <end position="92"/>
    </location>
</feature>
<evidence type="ECO:0000256" key="5">
    <source>
        <dbReference type="ARBA" id="ARBA00023136"/>
    </source>
</evidence>
<dbReference type="PANTHER" id="PTHR12822">
    <property type="entry name" value="PROTEIN YIPF"/>
    <property type="match status" value="1"/>
</dbReference>
<keyword evidence="4 6" id="KW-1133">Transmembrane helix</keyword>
<feature type="domain" description="Yip1" evidence="7">
    <location>
        <begin position="9"/>
        <end position="176"/>
    </location>
</feature>
<accession>A0A8E0RQE6</accession>
<evidence type="ECO:0000256" key="1">
    <source>
        <dbReference type="ARBA" id="ARBA00004141"/>
    </source>
</evidence>
<proteinExistence type="inferred from homology"/>